<dbReference type="CDD" id="cd01712">
    <property type="entry name" value="PPase_ThiI"/>
    <property type="match status" value="1"/>
</dbReference>
<dbReference type="InterPro" id="IPR004114">
    <property type="entry name" value="THUMP_dom"/>
</dbReference>
<dbReference type="SUPFAM" id="SSF52402">
    <property type="entry name" value="Adenine nucleotide alpha hydrolases-like"/>
    <property type="match status" value="1"/>
</dbReference>
<keyword evidence="7 9" id="KW-0694">RNA-binding</keyword>
<evidence type="ECO:0000256" key="8">
    <source>
        <dbReference type="ARBA" id="ARBA00022977"/>
    </source>
</evidence>
<dbReference type="GO" id="GO:0140741">
    <property type="term" value="F:tRNA-uracil-4 sulfurtransferase activity"/>
    <property type="evidence" value="ECO:0007669"/>
    <property type="project" value="UniProtKB-EC"/>
</dbReference>
<dbReference type="GeneID" id="5143007"/>
<dbReference type="NCBIfam" id="TIGR00342">
    <property type="entry name" value="tRNA uracil 4-sulfurtransferase ThiI"/>
    <property type="match status" value="1"/>
</dbReference>
<dbReference type="Proteomes" id="UP000000663">
    <property type="component" value="Chromosome"/>
</dbReference>
<dbReference type="GO" id="GO:0052837">
    <property type="term" value="P:thiazole biosynthetic process"/>
    <property type="evidence" value="ECO:0007669"/>
    <property type="project" value="TreeGrafter"/>
</dbReference>
<keyword evidence="12" id="KW-1185">Reference proteome</keyword>
<dbReference type="GO" id="GO:0002937">
    <property type="term" value="P:tRNA 4-thiouridine biosynthesis"/>
    <property type="evidence" value="ECO:0007669"/>
    <property type="project" value="TreeGrafter"/>
</dbReference>
<dbReference type="GO" id="GO:0000049">
    <property type="term" value="F:tRNA binding"/>
    <property type="evidence" value="ECO:0007669"/>
    <property type="project" value="UniProtKB-UniRule"/>
</dbReference>
<dbReference type="OrthoDB" id="372227at2157"/>
<dbReference type="PANTHER" id="PTHR43209:SF1">
    <property type="entry name" value="TRNA SULFURTRANSFERASE"/>
    <property type="match status" value="1"/>
</dbReference>
<feature type="binding site" evidence="9">
    <location>
        <position position="301"/>
    </location>
    <ligand>
        <name>ATP</name>
        <dbReference type="ChEBI" id="CHEBI:30616"/>
    </ligand>
</feature>
<feature type="domain" description="THUMP" evidence="10">
    <location>
        <begin position="60"/>
        <end position="168"/>
    </location>
</feature>
<reference evidence="11 12" key="1">
    <citation type="journal article" date="2006" name="Science">
        <title>Genome of rice cluster I archaea -- the key methane producers in the rice rhizosphere.</title>
        <authorList>
            <person name="Erkel C."/>
            <person name="Kube M."/>
            <person name="Reinhardt R."/>
            <person name="Liesack W."/>
        </authorList>
    </citation>
    <scope>NUCLEOTIDE SEQUENCE [LARGE SCALE GENOMIC DNA]</scope>
    <source>
        <strain evidence="12">DSM 22066 / NBRC 105507 / MRE50</strain>
    </source>
</reference>
<accession>Q0W678</accession>
<dbReference type="Gene3D" id="3.40.50.620">
    <property type="entry name" value="HUPs"/>
    <property type="match status" value="1"/>
</dbReference>
<dbReference type="InterPro" id="IPR049961">
    <property type="entry name" value="ThiI_N"/>
</dbReference>
<keyword evidence="5 9" id="KW-0547">Nucleotide-binding</keyword>
<comment type="catalytic activity">
    <reaction evidence="9">
        <text>[ThiI sulfur-carrier protein]-S-sulfanyl-L-cysteine + a uridine in tRNA + 2 reduced [2Fe-2S]-[ferredoxin] + ATP + H(+) = [ThiI sulfur-carrier protein]-L-cysteine + a 4-thiouridine in tRNA + 2 oxidized [2Fe-2S]-[ferredoxin] + AMP + diphosphate</text>
        <dbReference type="Rhea" id="RHEA:24176"/>
        <dbReference type="Rhea" id="RHEA-COMP:10000"/>
        <dbReference type="Rhea" id="RHEA-COMP:10001"/>
        <dbReference type="Rhea" id="RHEA-COMP:13337"/>
        <dbReference type="Rhea" id="RHEA-COMP:13338"/>
        <dbReference type="Rhea" id="RHEA-COMP:13339"/>
        <dbReference type="Rhea" id="RHEA-COMP:13340"/>
        <dbReference type="ChEBI" id="CHEBI:15378"/>
        <dbReference type="ChEBI" id="CHEBI:29950"/>
        <dbReference type="ChEBI" id="CHEBI:30616"/>
        <dbReference type="ChEBI" id="CHEBI:33019"/>
        <dbReference type="ChEBI" id="CHEBI:33737"/>
        <dbReference type="ChEBI" id="CHEBI:33738"/>
        <dbReference type="ChEBI" id="CHEBI:61963"/>
        <dbReference type="ChEBI" id="CHEBI:65315"/>
        <dbReference type="ChEBI" id="CHEBI:136798"/>
        <dbReference type="ChEBI" id="CHEBI:456215"/>
        <dbReference type="EC" id="2.8.1.4"/>
    </reaction>
</comment>
<comment type="subcellular location">
    <subcellularLocation>
        <location evidence="1 9">Cytoplasm</location>
    </subcellularLocation>
</comment>
<evidence type="ECO:0000256" key="6">
    <source>
        <dbReference type="ARBA" id="ARBA00022840"/>
    </source>
</evidence>
<dbReference type="InterPro" id="IPR003720">
    <property type="entry name" value="tRNA_STrfase"/>
</dbReference>
<dbReference type="AlphaFoldDB" id="Q0W678"/>
<dbReference type="EC" id="2.8.1.4" evidence="9"/>
<dbReference type="CDD" id="cd11716">
    <property type="entry name" value="THUMP_ThiI"/>
    <property type="match status" value="1"/>
</dbReference>
<keyword evidence="2 9" id="KW-0963">Cytoplasm</keyword>
<dbReference type="SMART" id="SM00981">
    <property type="entry name" value="THUMP"/>
    <property type="match status" value="1"/>
</dbReference>
<dbReference type="Gene3D" id="3.30.2130.30">
    <property type="match status" value="1"/>
</dbReference>
<feature type="binding site" evidence="9">
    <location>
        <position position="270"/>
    </location>
    <ligand>
        <name>ATP</name>
        <dbReference type="ChEBI" id="CHEBI:30616"/>
    </ligand>
</feature>
<evidence type="ECO:0000313" key="12">
    <source>
        <dbReference type="Proteomes" id="UP000000663"/>
    </source>
</evidence>
<dbReference type="InterPro" id="IPR020536">
    <property type="entry name" value="ThiI_AANH"/>
</dbReference>
<dbReference type="EMBL" id="AM114193">
    <property type="protein sequence ID" value="CAJ36115.1"/>
    <property type="molecule type" value="Genomic_DNA"/>
</dbReference>
<comment type="catalytic activity">
    <reaction evidence="9">
        <text>[ThiS sulfur-carrier protein]-C-terminal Gly-Gly-AMP + S-sulfanyl-L-cysteinyl-[cysteine desulfurase] + AH2 = [ThiS sulfur-carrier protein]-C-terminal-Gly-aminoethanethioate + L-cysteinyl-[cysteine desulfurase] + A + AMP + 2 H(+)</text>
        <dbReference type="Rhea" id="RHEA:43340"/>
        <dbReference type="Rhea" id="RHEA-COMP:12157"/>
        <dbReference type="Rhea" id="RHEA-COMP:12158"/>
        <dbReference type="Rhea" id="RHEA-COMP:12910"/>
        <dbReference type="Rhea" id="RHEA-COMP:19908"/>
        <dbReference type="ChEBI" id="CHEBI:13193"/>
        <dbReference type="ChEBI" id="CHEBI:15378"/>
        <dbReference type="ChEBI" id="CHEBI:17499"/>
        <dbReference type="ChEBI" id="CHEBI:29950"/>
        <dbReference type="ChEBI" id="CHEBI:61963"/>
        <dbReference type="ChEBI" id="CHEBI:90618"/>
        <dbReference type="ChEBI" id="CHEBI:232372"/>
        <dbReference type="ChEBI" id="CHEBI:456215"/>
    </reaction>
</comment>
<keyword evidence="8 9" id="KW-0784">Thiamine biosynthesis</keyword>
<proteinExistence type="inferred from homology"/>
<comment type="similarity">
    <text evidence="9">Belongs to the ThiI family.</text>
</comment>
<feature type="binding site" evidence="9">
    <location>
        <begin position="186"/>
        <end position="187"/>
    </location>
    <ligand>
        <name>ATP</name>
        <dbReference type="ChEBI" id="CHEBI:30616"/>
    </ligand>
</feature>
<feature type="binding site" evidence="9">
    <location>
        <position position="292"/>
    </location>
    <ligand>
        <name>ATP</name>
        <dbReference type="ChEBI" id="CHEBI:30616"/>
    </ligand>
</feature>
<dbReference type="FunFam" id="3.40.50.620:FF:000053">
    <property type="entry name" value="Probable tRNA sulfurtransferase"/>
    <property type="match status" value="1"/>
</dbReference>
<dbReference type="SUPFAM" id="SSF143437">
    <property type="entry name" value="THUMP domain-like"/>
    <property type="match status" value="1"/>
</dbReference>
<dbReference type="STRING" id="351160.RCIX732"/>
<dbReference type="GO" id="GO:0004810">
    <property type="term" value="F:CCA tRNA nucleotidyltransferase activity"/>
    <property type="evidence" value="ECO:0007669"/>
    <property type="project" value="InterPro"/>
</dbReference>
<name>Q0W678_METAR</name>
<dbReference type="InterPro" id="IPR054173">
    <property type="entry name" value="ThiI_fer"/>
</dbReference>
<evidence type="ECO:0000256" key="1">
    <source>
        <dbReference type="ARBA" id="ARBA00004496"/>
    </source>
</evidence>
<dbReference type="InterPro" id="IPR014729">
    <property type="entry name" value="Rossmann-like_a/b/a_fold"/>
</dbReference>
<evidence type="ECO:0000259" key="10">
    <source>
        <dbReference type="PROSITE" id="PS51165"/>
    </source>
</evidence>
<dbReference type="Pfam" id="PF02568">
    <property type="entry name" value="ThiI"/>
    <property type="match status" value="1"/>
</dbReference>
<evidence type="ECO:0000256" key="5">
    <source>
        <dbReference type="ARBA" id="ARBA00022741"/>
    </source>
</evidence>
<dbReference type="GO" id="GO:0009228">
    <property type="term" value="P:thiamine biosynthetic process"/>
    <property type="evidence" value="ECO:0007669"/>
    <property type="project" value="UniProtKB-KW"/>
</dbReference>
<dbReference type="PROSITE" id="PS51165">
    <property type="entry name" value="THUMP"/>
    <property type="match status" value="1"/>
</dbReference>
<organism evidence="11 12">
    <name type="scientific">Methanocella arvoryzae (strain DSM 22066 / NBRC 105507 / MRE50)</name>
    <dbReference type="NCBI Taxonomy" id="351160"/>
    <lineage>
        <taxon>Archaea</taxon>
        <taxon>Methanobacteriati</taxon>
        <taxon>Methanobacteriota</taxon>
        <taxon>Stenosarchaea group</taxon>
        <taxon>Methanomicrobia</taxon>
        <taxon>Methanocellales</taxon>
        <taxon>Methanocellaceae</taxon>
        <taxon>Methanocella</taxon>
    </lineage>
</organism>
<gene>
    <name evidence="11" type="primary">thiI-1</name>
    <name evidence="9" type="synonym">thiI</name>
    <name evidence="11" type="ORF">RCIX732</name>
</gene>
<dbReference type="eggNOG" id="arCOG00038">
    <property type="taxonomic scope" value="Archaea"/>
</dbReference>
<dbReference type="InterPro" id="IPR049962">
    <property type="entry name" value="THUMP_ThiI"/>
</dbReference>
<dbReference type="GO" id="GO:0009229">
    <property type="term" value="P:thiamine diphosphate biosynthetic process"/>
    <property type="evidence" value="ECO:0007669"/>
    <property type="project" value="UniProtKB-UniRule"/>
</dbReference>
<comment type="caution">
    <text evidence="9">Lacks conserved residue(s) required for the propagation of feature annotation.</text>
</comment>
<evidence type="ECO:0000256" key="3">
    <source>
        <dbReference type="ARBA" id="ARBA00022555"/>
    </source>
</evidence>
<evidence type="ECO:0000256" key="7">
    <source>
        <dbReference type="ARBA" id="ARBA00022884"/>
    </source>
</evidence>
<dbReference type="KEGG" id="rci:RCIX732"/>
<protein>
    <recommendedName>
        <fullName evidence="9">Probable tRNA sulfurtransferase</fullName>
        <ecNumber evidence="9">2.8.1.4</ecNumber>
    </recommendedName>
    <alternativeName>
        <fullName evidence="9">Sulfur carrier protein ThiS sulfurtransferase</fullName>
    </alternativeName>
    <alternativeName>
        <fullName evidence="9">Thiamine biosynthesis protein ThiI</fullName>
    </alternativeName>
    <alternativeName>
        <fullName evidence="9">tRNA 4-thiouridine synthase</fullName>
    </alternativeName>
</protein>
<dbReference type="GO" id="GO:0005829">
    <property type="term" value="C:cytosol"/>
    <property type="evidence" value="ECO:0007669"/>
    <property type="project" value="TreeGrafter"/>
</dbReference>
<dbReference type="Pfam" id="PF02926">
    <property type="entry name" value="THUMP"/>
    <property type="match status" value="1"/>
</dbReference>
<comment type="pathway">
    <text evidence="9">Cofactor biosynthesis; thiamine diphosphate biosynthesis.</text>
</comment>
<dbReference type="GO" id="GO:0005524">
    <property type="term" value="F:ATP binding"/>
    <property type="evidence" value="ECO:0007669"/>
    <property type="project" value="UniProtKB-UniRule"/>
</dbReference>
<dbReference type="Pfam" id="PF22025">
    <property type="entry name" value="ThiI_fer"/>
    <property type="match status" value="1"/>
</dbReference>
<comment type="function">
    <text evidence="9">Catalyzes the ATP-dependent transfer of a sulfur to tRNA to produce 4-thiouridine in position 8 of tRNAs, which functions as a near-UV photosensor. Also catalyzes the transfer of sulfur to the sulfur carrier protein ThiS, forming ThiS-thiocarboxylate. This is a step in the synthesis of thiazole, in the thiamine biosynthesis pathway. The sulfur is donated as persulfide by IscS.</text>
</comment>
<keyword evidence="3 9" id="KW-0820">tRNA-binding</keyword>
<dbReference type="RefSeq" id="WP_012036394.1">
    <property type="nucleotide sequence ID" value="NC_009464.1"/>
</dbReference>
<evidence type="ECO:0000256" key="9">
    <source>
        <dbReference type="HAMAP-Rule" id="MF_00021"/>
    </source>
</evidence>
<keyword evidence="6 9" id="KW-0067">ATP-binding</keyword>
<dbReference type="UniPathway" id="UPA00060"/>
<dbReference type="PANTHER" id="PTHR43209">
    <property type="entry name" value="TRNA SULFURTRANSFERASE"/>
    <property type="match status" value="1"/>
</dbReference>
<keyword evidence="4 9" id="KW-0808">Transferase</keyword>
<evidence type="ECO:0000313" key="11">
    <source>
        <dbReference type="EMBL" id="CAJ36115.1"/>
    </source>
</evidence>
<sequence>MDSDITIVRYGEIAIKSEQIRRKFEDLLIQNLKAMLDQDHIEYEAIIKERGRIFVKTKDTKAPQSVAKVFGVVSCSPAITTGPTIAEACAVAAEVGREVIREGQSFGIMARRSGGVEKGFTSQDIGRMCGDAVFNAVIDRHPKVNLKNPDHAIHVEIRDTASYIFTEMVKGVGGMPIGSQGKMVALISGGIDSPVAAWLMMKRGCEIIPLYMDNTPYLGEDAKAKTIDIVRKLHEWAPGREMKMYIAPHGQPLREFLQKGNKKYTCVFCKHLMYKVARAIAEKEGAHGIITGSSLGQVASQTSENMMAEAYDVDFPIYHPLIGLDKEEIMTIAKKIGTYDISIRKAGGCMAVPKYPSIHGRLEEVVRMENEQFEFDKLVQYEVENARVIDI</sequence>
<dbReference type="PATRIC" id="fig|351160.9.peg.2125"/>
<evidence type="ECO:0000256" key="4">
    <source>
        <dbReference type="ARBA" id="ARBA00022679"/>
    </source>
</evidence>
<dbReference type="InterPro" id="IPR050102">
    <property type="entry name" value="tRNA_sulfurtransferase_ThiI"/>
</dbReference>
<evidence type="ECO:0000256" key="2">
    <source>
        <dbReference type="ARBA" id="ARBA00022490"/>
    </source>
</evidence>
<dbReference type="HAMAP" id="MF_00021">
    <property type="entry name" value="ThiI"/>
    <property type="match status" value="1"/>
</dbReference>